<dbReference type="EMBL" id="QGNA01000001">
    <property type="protein sequence ID" value="PWS38003.1"/>
    <property type="molecule type" value="Genomic_DNA"/>
</dbReference>
<gene>
    <name evidence="1" type="ORF">DFH01_01440</name>
</gene>
<evidence type="ECO:0000313" key="2">
    <source>
        <dbReference type="Proteomes" id="UP000245765"/>
    </source>
</evidence>
<organism evidence="1 2">
    <name type="scientific">Falsiroseomonas bella</name>
    <dbReference type="NCBI Taxonomy" id="2184016"/>
    <lineage>
        <taxon>Bacteria</taxon>
        <taxon>Pseudomonadati</taxon>
        <taxon>Pseudomonadota</taxon>
        <taxon>Alphaproteobacteria</taxon>
        <taxon>Acetobacterales</taxon>
        <taxon>Roseomonadaceae</taxon>
        <taxon>Falsiroseomonas</taxon>
    </lineage>
</organism>
<name>A0A317FHD9_9PROT</name>
<dbReference type="Proteomes" id="UP000245765">
    <property type="component" value="Unassembled WGS sequence"/>
</dbReference>
<comment type="caution">
    <text evidence="1">The sequence shown here is derived from an EMBL/GenBank/DDBJ whole genome shotgun (WGS) entry which is preliminary data.</text>
</comment>
<reference evidence="2" key="1">
    <citation type="submission" date="2018-05" db="EMBL/GenBank/DDBJ databases">
        <authorList>
            <person name="Du Z."/>
            <person name="Wang X."/>
        </authorList>
    </citation>
    <scope>NUCLEOTIDE SEQUENCE [LARGE SCALE GENOMIC DNA]</scope>
    <source>
        <strain evidence="2">CQN31</strain>
    </source>
</reference>
<accession>A0A317FHD9</accession>
<protein>
    <submittedName>
        <fullName evidence="1">Uncharacterized protein</fullName>
    </submittedName>
</protein>
<keyword evidence="2" id="KW-1185">Reference proteome</keyword>
<evidence type="ECO:0000313" key="1">
    <source>
        <dbReference type="EMBL" id="PWS38003.1"/>
    </source>
</evidence>
<sequence>MACAVIGNPPGLTFGLPSGATAAADLILAFAADRATLRSVAPRALNLYGIGARLWFAYPKKTGPVRSDLDRDHGWDPVTSEGLLPVTQIALDDTWSALRFRFREEIPKVMRAGA</sequence>
<dbReference type="AlphaFoldDB" id="A0A317FHD9"/>
<proteinExistence type="predicted"/>